<reference evidence="1 2" key="1">
    <citation type="journal article" date="2019" name="Front. Microbiol.">
        <title>Thermoanaerosceptrum fracticalcis gen. nov. sp. nov., a Novel Fumarate-Fermenting Microorganism From a Deep Fractured Carbonate Aquifer of the US Great Basin.</title>
        <authorList>
            <person name="Hamilton-Brehm S.D."/>
            <person name="Stewart L.E."/>
            <person name="Zavarin M."/>
            <person name="Caldwell M."/>
            <person name="Lawson P.A."/>
            <person name="Onstott T.C."/>
            <person name="Grzymski J."/>
            <person name="Neveux I."/>
            <person name="Lollar B.S."/>
            <person name="Russell C.E."/>
            <person name="Moser D.P."/>
        </authorList>
    </citation>
    <scope>NUCLEOTIDE SEQUENCE [LARGE SCALE GENOMIC DNA]</scope>
    <source>
        <strain evidence="1 2">DRI-13</strain>
    </source>
</reference>
<dbReference type="AlphaFoldDB" id="A0A7G6E190"/>
<dbReference type="NCBIfam" id="NF033394">
    <property type="entry name" value="capsid_maj_Podo"/>
    <property type="match status" value="1"/>
</dbReference>
<dbReference type="Proteomes" id="UP000515847">
    <property type="component" value="Chromosome"/>
</dbReference>
<evidence type="ECO:0000313" key="2">
    <source>
        <dbReference type="Proteomes" id="UP000515847"/>
    </source>
</evidence>
<sequence length="318" mass="35139">MALNYNAITALTRKKHVPKLVDNFFNSHPLLVLLKKRDKGYSPFEGHSIVEPLMYGELNNVGSYGAYDTTNYDQSTPITAAEFAVKHLVAPITLSFPEEVQNHGSDVKVLDLLDAKYQVAEETLMKKFSTQLYGDGTGNSGKDITGLGACVAASGTYGNISPVDFAGWVAQVDSNSGQARPLNTRMMRRMFLSSSDGPDKPDLIITTDKIWNRYAEMAEGKLQLSTNSKMLADLGFQVLEFMGVPIVADKDCTAGTMFFLNTKYLKLRYSPIANFKATPVRPADTYIGIKQEILWSGNLTCSNRRRQGKITDIDETGY</sequence>
<organism evidence="1 2">
    <name type="scientific">Thermanaerosceptrum fracticalcis</name>
    <dbReference type="NCBI Taxonomy" id="1712410"/>
    <lineage>
        <taxon>Bacteria</taxon>
        <taxon>Bacillati</taxon>
        <taxon>Bacillota</taxon>
        <taxon>Clostridia</taxon>
        <taxon>Eubacteriales</taxon>
        <taxon>Peptococcaceae</taxon>
        <taxon>Thermanaerosceptrum</taxon>
    </lineage>
</organism>
<dbReference type="EMBL" id="CP045798">
    <property type="protein sequence ID" value="QNB45844.1"/>
    <property type="molecule type" value="Genomic_DNA"/>
</dbReference>
<evidence type="ECO:0000313" key="1">
    <source>
        <dbReference type="EMBL" id="QNB45844.1"/>
    </source>
</evidence>
<dbReference type="RefSeq" id="WP_034424688.1">
    <property type="nucleotide sequence ID" value="NZ_CP045798.1"/>
</dbReference>
<dbReference type="KEGG" id="tfr:BR63_05655"/>
<gene>
    <name evidence="1" type="ORF">BR63_05655</name>
</gene>
<proteinExistence type="predicted"/>
<dbReference type="OrthoDB" id="2560854at2"/>
<keyword evidence="2" id="KW-1185">Reference proteome</keyword>
<name>A0A7G6E190_THEFR</name>
<protein>
    <submittedName>
        <fullName evidence="1">Phage major capsid protein</fullName>
    </submittedName>
</protein>
<accession>A0A7G6E190</accession>
<dbReference type="InterPro" id="IPR049718">
    <property type="entry name" value="AKO59007-like"/>
</dbReference>